<feature type="region of interest" description="Disordered" evidence="5">
    <location>
        <begin position="172"/>
        <end position="192"/>
    </location>
</feature>
<evidence type="ECO:0000256" key="1">
    <source>
        <dbReference type="ARBA" id="ARBA00010641"/>
    </source>
</evidence>
<accession>A0ABQ3YAE4</accession>
<keyword evidence="8" id="KW-1185">Reference proteome</keyword>
<reference evidence="7 8" key="1">
    <citation type="submission" date="2021-01" db="EMBL/GenBank/DDBJ databases">
        <title>Whole genome shotgun sequence of Actinoplanes deccanensis NBRC 13994.</title>
        <authorList>
            <person name="Komaki H."/>
            <person name="Tamura T."/>
        </authorList>
    </citation>
    <scope>NUCLEOTIDE SEQUENCE [LARGE SCALE GENOMIC DNA]</scope>
    <source>
        <strain evidence="7 8">NBRC 13994</strain>
    </source>
</reference>
<dbReference type="PANTHER" id="PTHR43133:SF25">
    <property type="entry name" value="RNA POLYMERASE SIGMA FACTOR RFAY-RELATED"/>
    <property type="match status" value="1"/>
</dbReference>
<dbReference type="InterPro" id="IPR014284">
    <property type="entry name" value="RNA_pol_sigma-70_dom"/>
</dbReference>
<organism evidence="7 8">
    <name type="scientific">Paractinoplanes deccanensis</name>
    <dbReference type="NCBI Taxonomy" id="113561"/>
    <lineage>
        <taxon>Bacteria</taxon>
        <taxon>Bacillati</taxon>
        <taxon>Actinomycetota</taxon>
        <taxon>Actinomycetes</taxon>
        <taxon>Micromonosporales</taxon>
        <taxon>Micromonosporaceae</taxon>
        <taxon>Paractinoplanes</taxon>
    </lineage>
</organism>
<dbReference type="InterPro" id="IPR013325">
    <property type="entry name" value="RNA_pol_sigma_r2"/>
</dbReference>
<keyword evidence="7" id="KW-0240">DNA-directed RNA polymerase</keyword>
<sequence length="192" mass="21475">MKGAVRSRTWMRVDPVSVEGRRARFEALAPAVIEAVRRYLARRTDAATAEDVLSETLLVCWRRLGDMPEDHLPWAYGVARHCLANAERSRRRQARLFARIAAIDPPRRVTDGPEPPDGDLAAAMARLRHADAELLRLWAWEDLTPPRIAVVLGISANAASIRLHRAKEKLREELRKAGTPAGHEGETEGSRP</sequence>
<dbReference type="PANTHER" id="PTHR43133">
    <property type="entry name" value="RNA POLYMERASE ECF-TYPE SIGMA FACTO"/>
    <property type="match status" value="1"/>
</dbReference>
<evidence type="ECO:0000313" key="7">
    <source>
        <dbReference type="EMBL" id="GID76985.1"/>
    </source>
</evidence>
<dbReference type="SUPFAM" id="SSF88659">
    <property type="entry name" value="Sigma3 and sigma4 domains of RNA polymerase sigma factors"/>
    <property type="match status" value="1"/>
</dbReference>
<comment type="similarity">
    <text evidence="1">Belongs to the sigma-70 factor family. ECF subfamily.</text>
</comment>
<feature type="domain" description="RNA polymerase sigma factor 70 region 4 type 2" evidence="6">
    <location>
        <begin position="120"/>
        <end position="170"/>
    </location>
</feature>
<evidence type="ECO:0000259" key="6">
    <source>
        <dbReference type="Pfam" id="PF08281"/>
    </source>
</evidence>
<name>A0ABQ3YAE4_9ACTN</name>
<dbReference type="Gene3D" id="1.10.10.10">
    <property type="entry name" value="Winged helix-like DNA-binding domain superfamily/Winged helix DNA-binding domain"/>
    <property type="match status" value="1"/>
</dbReference>
<proteinExistence type="inferred from homology"/>
<dbReference type="InterPro" id="IPR039425">
    <property type="entry name" value="RNA_pol_sigma-70-like"/>
</dbReference>
<protein>
    <submittedName>
        <fullName evidence="7">DNA-directed RNA polymerase sigma-70 factor</fullName>
    </submittedName>
</protein>
<gene>
    <name evidence="7" type="primary">rpoE_17</name>
    <name evidence="7" type="ORF">Ade02nite_56260</name>
</gene>
<evidence type="ECO:0000256" key="3">
    <source>
        <dbReference type="ARBA" id="ARBA00023082"/>
    </source>
</evidence>
<evidence type="ECO:0000313" key="8">
    <source>
        <dbReference type="Proteomes" id="UP000609879"/>
    </source>
</evidence>
<dbReference type="Proteomes" id="UP000609879">
    <property type="component" value="Unassembled WGS sequence"/>
</dbReference>
<dbReference type="InterPro" id="IPR036388">
    <property type="entry name" value="WH-like_DNA-bd_sf"/>
</dbReference>
<evidence type="ECO:0000256" key="5">
    <source>
        <dbReference type="SAM" id="MobiDB-lite"/>
    </source>
</evidence>
<dbReference type="EMBL" id="BOMI01000114">
    <property type="protein sequence ID" value="GID76985.1"/>
    <property type="molecule type" value="Genomic_DNA"/>
</dbReference>
<comment type="caution">
    <text evidence="7">The sequence shown here is derived from an EMBL/GenBank/DDBJ whole genome shotgun (WGS) entry which is preliminary data.</text>
</comment>
<keyword evidence="2" id="KW-0805">Transcription regulation</keyword>
<dbReference type="NCBIfam" id="TIGR02937">
    <property type="entry name" value="sigma70-ECF"/>
    <property type="match status" value="1"/>
</dbReference>
<keyword evidence="4" id="KW-0804">Transcription</keyword>
<keyword evidence="3" id="KW-0731">Sigma factor</keyword>
<dbReference type="Gene3D" id="1.10.1740.10">
    <property type="match status" value="1"/>
</dbReference>
<evidence type="ECO:0000256" key="2">
    <source>
        <dbReference type="ARBA" id="ARBA00023015"/>
    </source>
</evidence>
<dbReference type="SUPFAM" id="SSF88946">
    <property type="entry name" value="Sigma2 domain of RNA polymerase sigma factors"/>
    <property type="match status" value="1"/>
</dbReference>
<dbReference type="GO" id="GO:0000428">
    <property type="term" value="C:DNA-directed RNA polymerase complex"/>
    <property type="evidence" value="ECO:0007669"/>
    <property type="project" value="UniProtKB-KW"/>
</dbReference>
<feature type="compositionally biased region" description="Basic and acidic residues" evidence="5">
    <location>
        <begin position="183"/>
        <end position="192"/>
    </location>
</feature>
<dbReference type="Pfam" id="PF08281">
    <property type="entry name" value="Sigma70_r4_2"/>
    <property type="match status" value="1"/>
</dbReference>
<dbReference type="InterPro" id="IPR013324">
    <property type="entry name" value="RNA_pol_sigma_r3/r4-like"/>
</dbReference>
<dbReference type="InterPro" id="IPR013249">
    <property type="entry name" value="RNA_pol_sigma70_r4_t2"/>
</dbReference>
<evidence type="ECO:0000256" key="4">
    <source>
        <dbReference type="ARBA" id="ARBA00023163"/>
    </source>
</evidence>